<dbReference type="InterPro" id="IPR036390">
    <property type="entry name" value="WH_DNA-bd_sf"/>
</dbReference>
<keyword evidence="3" id="KW-0804">Transcription</keyword>
<dbReference type="Gene3D" id="1.10.10.10">
    <property type="entry name" value="Winged helix-like DNA-binding domain superfamily/Winged helix DNA-binding domain"/>
    <property type="match status" value="2"/>
</dbReference>
<reference evidence="5 6" key="1">
    <citation type="journal article" date="2012" name="J. Bacteriol.">
        <title>Draft Genome Sequence of the Extremely Halophilic Archaeon Halogranum salarium B-1T.</title>
        <authorList>
            <person name="Kim K.K."/>
            <person name="Lee K.C."/>
            <person name="Lee J.S."/>
        </authorList>
    </citation>
    <scope>NUCLEOTIDE SEQUENCE [LARGE SCALE GENOMIC DNA]</scope>
    <source>
        <strain evidence="5 6">B-1</strain>
    </source>
</reference>
<protein>
    <recommendedName>
        <fullName evidence="4">HTH marR-type domain-containing protein</fullName>
    </recommendedName>
</protein>
<dbReference type="EMBL" id="ALJD01000014">
    <property type="protein sequence ID" value="EJN57396.1"/>
    <property type="molecule type" value="Genomic_DNA"/>
</dbReference>
<dbReference type="InterPro" id="IPR036388">
    <property type="entry name" value="WH-like_DNA-bd_sf"/>
</dbReference>
<feature type="domain" description="HTH marR-type" evidence="4">
    <location>
        <begin position="84"/>
        <end position="179"/>
    </location>
</feature>
<dbReference type="Pfam" id="PF01047">
    <property type="entry name" value="MarR"/>
    <property type="match status" value="2"/>
</dbReference>
<accession>J3JDD6</accession>
<evidence type="ECO:0000313" key="5">
    <source>
        <dbReference type="EMBL" id="EJN57396.1"/>
    </source>
</evidence>
<dbReference type="AlphaFoldDB" id="J3JDD6"/>
<dbReference type="GO" id="GO:0003700">
    <property type="term" value="F:DNA-binding transcription factor activity"/>
    <property type="evidence" value="ECO:0007669"/>
    <property type="project" value="InterPro"/>
</dbReference>
<comment type="caution">
    <text evidence="5">The sequence shown here is derived from an EMBL/GenBank/DDBJ whole genome shotgun (WGS) entry which is preliminary data.</text>
</comment>
<dbReference type="PANTHER" id="PTHR42756">
    <property type="entry name" value="TRANSCRIPTIONAL REGULATOR, MARR"/>
    <property type="match status" value="1"/>
</dbReference>
<dbReference type="SUPFAM" id="SSF46785">
    <property type="entry name" value="Winged helix' DNA-binding domain"/>
    <property type="match status" value="2"/>
</dbReference>
<dbReference type="PANTHER" id="PTHR42756:SF1">
    <property type="entry name" value="TRANSCRIPTIONAL REPRESSOR OF EMRAB OPERON"/>
    <property type="match status" value="1"/>
</dbReference>
<dbReference type="eggNOG" id="arCOG04153">
    <property type="taxonomic scope" value="Archaea"/>
</dbReference>
<organism evidence="5 6">
    <name type="scientific">Halogranum salarium B-1</name>
    <dbReference type="NCBI Taxonomy" id="1210908"/>
    <lineage>
        <taxon>Archaea</taxon>
        <taxon>Methanobacteriati</taxon>
        <taxon>Methanobacteriota</taxon>
        <taxon>Stenosarchaea group</taxon>
        <taxon>Halobacteria</taxon>
        <taxon>Halobacteriales</taxon>
        <taxon>Haloferacaceae</taxon>
    </lineage>
</organism>
<dbReference type="Proteomes" id="UP000007813">
    <property type="component" value="Unassembled WGS sequence"/>
</dbReference>
<proteinExistence type="predicted"/>
<evidence type="ECO:0000259" key="4">
    <source>
        <dbReference type="SMART" id="SM00347"/>
    </source>
</evidence>
<gene>
    <name evidence="5" type="ORF">HSB1_43590</name>
</gene>
<dbReference type="InterPro" id="IPR000835">
    <property type="entry name" value="HTH_MarR-typ"/>
</dbReference>
<dbReference type="PATRIC" id="fig|1210908.3.peg.4073"/>
<evidence type="ECO:0000256" key="2">
    <source>
        <dbReference type="ARBA" id="ARBA00023125"/>
    </source>
</evidence>
<evidence type="ECO:0000256" key="1">
    <source>
        <dbReference type="ARBA" id="ARBA00023015"/>
    </source>
</evidence>
<dbReference type="SMART" id="SM00347">
    <property type="entry name" value="HTH_MARR"/>
    <property type="match status" value="1"/>
</dbReference>
<name>J3JDD6_9EURY</name>
<evidence type="ECO:0000256" key="3">
    <source>
        <dbReference type="ARBA" id="ARBA00023163"/>
    </source>
</evidence>
<dbReference type="GO" id="GO:0003677">
    <property type="term" value="F:DNA binding"/>
    <property type="evidence" value="ECO:0007669"/>
    <property type="project" value="UniProtKB-KW"/>
</dbReference>
<keyword evidence="1" id="KW-0805">Transcription regulation</keyword>
<evidence type="ECO:0000313" key="6">
    <source>
        <dbReference type="Proteomes" id="UP000007813"/>
    </source>
</evidence>
<keyword evidence="2" id="KW-0238">DNA-binding</keyword>
<sequence length="199" mass="22177">MSITVALSAAEQQAYQLIRESGELSQSELWKALGVSSRTGSRIARSLTEKGLITRERTVHEERVTYLLIPVDEETEIGPADLEAEPPQEELTPREQHALALIEQANGFYQSELWKALGVSSRTGTRIATALEAAGMIKRDPTVYNGRKTYRLTPTPQQLDFSLLMAGDEISPFISADEVDPWSEAFTHWLMELSRESAV</sequence>